<keyword evidence="8" id="KW-1278">Translocase</keyword>
<evidence type="ECO:0000256" key="8">
    <source>
        <dbReference type="ARBA" id="ARBA00022967"/>
    </source>
</evidence>
<dbReference type="EMBL" id="CP012382">
    <property type="protein sequence ID" value="AKZ59094.1"/>
    <property type="molecule type" value="Genomic_DNA"/>
</dbReference>
<dbReference type="AlphaFoldDB" id="A0A0K2B1E9"/>
<feature type="compositionally biased region" description="Basic and acidic residues" evidence="10">
    <location>
        <begin position="212"/>
        <end position="247"/>
    </location>
</feature>
<dbReference type="InterPro" id="IPR013563">
    <property type="entry name" value="Oligopep_ABC_C"/>
</dbReference>
<dbReference type="GO" id="GO:0005886">
    <property type="term" value="C:plasma membrane"/>
    <property type="evidence" value="ECO:0007669"/>
    <property type="project" value="UniProtKB-SubCell"/>
</dbReference>
<evidence type="ECO:0000313" key="12">
    <source>
        <dbReference type="EMBL" id="AKZ59094.1"/>
    </source>
</evidence>
<sequence>MTERAPVLSVRGLSVRFLMPGGRSVAAVTDAHFDVAAGECLALIGESGCGKSVLASALLGLLPGNARIAGSALLGELDLLTADERTFARTVRGRLIGLVPQSPAAHLTPVRTIRSQLEETVAQLTAVRGRAALREAAEAAAERAAFPSDHLDHHPHELSGGLAQRAATALALVGDAPLLLADEPTTGLDRDLVDRTVDELRRHVDNVRDATGDIRDTTGDSRDATGDIRDTTGDIRDNPRTVRETTRTVRGTTHPGKADGPLGKAGGPDGHRALLMITHDLAAAERIADRIAVMYAGRIVELADAADFFGTPGPRHPYSRGLLDALPERAFTPIPGLPPELGALPDGCAFAVRCERASDSCATLPQLTGTVACHHPHAVLTEAADRA</sequence>
<evidence type="ECO:0000313" key="13">
    <source>
        <dbReference type="Proteomes" id="UP000061018"/>
    </source>
</evidence>
<evidence type="ECO:0000256" key="10">
    <source>
        <dbReference type="SAM" id="MobiDB-lite"/>
    </source>
</evidence>
<dbReference type="GO" id="GO:0016887">
    <property type="term" value="F:ATP hydrolysis activity"/>
    <property type="evidence" value="ECO:0007669"/>
    <property type="project" value="InterPro"/>
</dbReference>
<dbReference type="InterPro" id="IPR027417">
    <property type="entry name" value="P-loop_NTPase"/>
</dbReference>
<dbReference type="SUPFAM" id="SSF52540">
    <property type="entry name" value="P-loop containing nucleoside triphosphate hydrolases"/>
    <property type="match status" value="1"/>
</dbReference>
<evidence type="ECO:0000259" key="11">
    <source>
        <dbReference type="PROSITE" id="PS50893"/>
    </source>
</evidence>
<evidence type="ECO:0000256" key="9">
    <source>
        <dbReference type="ARBA" id="ARBA00023136"/>
    </source>
</evidence>
<evidence type="ECO:0000256" key="4">
    <source>
        <dbReference type="ARBA" id="ARBA00022475"/>
    </source>
</evidence>
<evidence type="ECO:0000256" key="2">
    <source>
        <dbReference type="ARBA" id="ARBA00005417"/>
    </source>
</evidence>
<dbReference type="Proteomes" id="UP000061018">
    <property type="component" value="Chromosome"/>
</dbReference>
<dbReference type="InterPro" id="IPR003593">
    <property type="entry name" value="AAA+_ATPase"/>
</dbReference>
<dbReference type="InterPro" id="IPR003439">
    <property type="entry name" value="ABC_transporter-like_ATP-bd"/>
</dbReference>
<evidence type="ECO:0000256" key="5">
    <source>
        <dbReference type="ARBA" id="ARBA00022519"/>
    </source>
</evidence>
<proteinExistence type="inferred from homology"/>
<organism evidence="12 13">
    <name type="scientific">Streptomyces ambofaciens (strain ATCC 23877 / 3486 / DSM 40053 / JCM 4204 / NBRC 12836 / NRRL B-2516)</name>
    <dbReference type="NCBI Taxonomy" id="278992"/>
    <lineage>
        <taxon>Bacteria</taxon>
        <taxon>Bacillati</taxon>
        <taxon>Actinomycetota</taxon>
        <taxon>Actinomycetes</taxon>
        <taxon>Kitasatosporales</taxon>
        <taxon>Streptomycetaceae</taxon>
        <taxon>Streptomyces</taxon>
    </lineage>
</organism>
<dbReference type="Gene3D" id="3.40.50.300">
    <property type="entry name" value="P-loop containing nucleotide triphosphate hydrolases"/>
    <property type="match status" value="1"/>
</dbReference>
<dbReference type="Pfam" id="PF00005">
    <property type="entry name" value="ABC_tran"/>
    <property type="match status" value="1"/>
</dbReference>
<evidence type="ECO:0000256" key="6">
    <source>
        <dbReference type="ARBA" id="ARBA00022741"/>
    </source>
</evidence>
<dbReference type="GO" id="GO:0005524">
    <property type="term" value="F:ATP binding"/>
    <property type="evidence" value="ECO:0007669"/>
    <property type="project" value="UniProtKB-KW"/>
</dbReference>
<feature type="region of interest" description="Disordered" evidence="10">
    <location>
        <begin position="212"/>
        <end position="266"/>
    </location>
</feature>
<gene>
    <name evidence="12" type="ORF">SAM23877_6049</name>
</gene>
<dbReference type="InterPro" id="IPR050388">
    <property type="entry name" value="ABC_Ni/Peptide_Import"/>
</dbReference>
<dbReference type="PANTHER" id="PTHR43297:SF14">
    <property type="entry name" value="ATPASE AAA-TYPE CORE DOMAIN-CONTAINING PROTEIN"/>
    <property type="match status" value="1"/>
</dbReference>
<dbReference type="RefSeq" id="WP_053139355.1">
    <property type="nucleotide sequence ID" value="NZ_CP012382.1"/>
</dbReference>
<keyword evidence="5" id="KW-0997">Cell inner membrane</keyword>
<dbReference type="KEGG" id="samb:SAM23877_6049"/>
<keyword evidence="9" id="KW-0472">Membrane</keyword>
<keyword evidence="7 12" id="KW-0067">ATP-binding</keyword>
<evidence type="ECO:0000256" key="1">
    <source>
        <dbReference type="ARBA" id="ARBA00004202"/>
    </source>
</evidence>
<comment type="similarity">
    <text evidence="2">Belongs to the ABC transporter superfamily.</text>
</comment>
<feature type="domain" description="ABC transporter" evidence="11">
    <location>
        <begin position="10"/>
        <end position="321"/>
    </location>
</feature>
<evidence type="ECO:0000256" key="7">
    <source>
        <dbReference type="ARBA" id="ARBA00022840"/>
    </source>
</evidence>
<keyword evidence="4" id="KW-1003">Cell membrane</keyword>
<evidence type="ECO:0000256" key="3">
    <source>
        <dbReference type="ARBA" id="ARBA00022448"/>
    </source>
</evidence>
<keyword evidence="3" id="KW-0813">Transport</keyword>
<dbReference type="NCBIfam" id="TIGR01727">
    <property type="entry name" value="oligo_HPY"/>
    <property type="match status" value="1"/>
</dbReference>
<dbReference type="GO" id="GO:0015833">
    <property type="term" value="P:peptide transport"/>
    <property type="evidence" value="ECO:0007669"/>
    <property type="project" value="InterPro"/>
</dbReference>
<dbReference type="GO" id="GO:0015413">
    <property type="term" value="F:ABC-type nickel transporter activity"/>
    <property type="evidence" value="ECO:0007669"/>
    <property type="project" value="UniProtKB-EC"/>
</dbReference>
<protein>
    <submittedName>
        <fullName evidence="12">Dipeptide transport ATP-binding protein DppD</fullName>
    </submittedName>
</protein>
<dbReference type="PROSITE" id="PS50893">
    <property type="entry name" value="ABC_TRANSPORTER_2"/>
    <property type="match status" value="1"/>
</dbReference>
<dbReference type="STRING" id="1889.SAM40697_5519"/>
<accession>A0A0K2B1E9</accession>
<dbReference type="SMART" id="SM00382">
    <property type="entry name" value="AAA"/>
    <property type="match status" value="1"/>
</dbReference>
<keyword evidence="6" id="KW-0547">Nucleotide-binding</keyword>
<reference evidence="13" key="1">
    <citation type="journal article" date="2015" name="J. Biotechnol.">
        <title>Complete genome sequence of Streptomyces ambofaciens ATCC 23877, the spiramycin producer.</title>
        <authorList>
            <person name="Thibessard A."/>
            <person name="Haas D."/>
            <person name="Gerbaud C."/>
            <person name="Aigle B."/>
            <person name="Lautru S."/>
            <person name="Pernodet J.L."/>
            <person name="Leblond P."/>
        </authorList>
    </citation>
    <scope>NUCLEOTIDE SEQUENCE [LARGE SCALE GENOMIC DNA]</scope>
    <source>
        <strain evidence="13">ATCC 23877 / 3486 / DSM 40053 / JCM 4204 / NBRC 12836 / NRRL B-2516</strain>
    </source>
</reference>
<name>A0A0K2B1E9_STRA7</name>
<comment type="subcellular location">
    <subcellularLocation>
        <location evidence="1">Cell membrane</location>
        <topology evidence="1">Peripheral membrane protein</topology>
    </subcellularLocation>
</comment>
<dbReference type="Pfam" id="PF08352">
    <property type="entry name" value="oligo_HPY"/>
    <property type="match status" value="1"/>
</dbReference>
<dbReference type="PANTHER" id="PTHR43297">
    <property type="entry name" value="OLIGOPEPTIDE TRANSPORT ATP-BINDING PROTEIN APPD"/>
    <property type="match status" value="1"/>
</dbReference>